<accession>A0A3S4NVY7</accession>
<feature type="region of interest" description="Disordered" evidence="7">
    <location>
        <begin position="665"/>
        <end position="743"/>
    </location>
</feature>
<feature type="compositionally biased region" description="Basic and acidic residues" evidence="7">
    <location>
        <begin position="12"/>
        <end position="25"/>
    </location>
</feature>
<feature type="compositionally biased region" description="Basic and acidic residues" evidence="7">
    <location>
        <begin position="665"/>
        <end position="689"/>
    </location>
</feature>
<dbReference type="AlphaFoldDB" id="A0A3S4NVY7"/>
<dbReference type="PANTHER" id="PTHR31669">
    <property type="entry name" value="PROTEIN FAR1-RELATED SEQUENCE 10-RELATED"/>
    <property type="match status" value="1"/>
</dbReference>
<dbReference type="GO" id="GO:0005634">
    <property type="term" value="C:nucleus"/>
    <property type="evidence" value="ECO:0007669"/>
    <property type="project" value="UniProtKB-SubCell"/>
</dbReference>
<dbReference type="Pfam" id="PF03101">
    <property type="entry name" value="FAR1"/>
    <property type="match status" value="1"/>
</dbReference>
<dbReference type="SMART" id="SM00575">
    <property type="entry name" value="ZnF_PMZ"/>
    <property type="match status" value="1"/>
</dbReference>
<dbReference type="PANTHER" id="PTHR31669:SF281">
    <property type="entry name" value="PROTEIN FAR1-RELATED SEQUENCE"/>
    <property type="match status" value="1"/>
</dbReference>
<dbReference type="OrthoDB" id="2402896at2759"/>
<evidence type="ECO:0000256" key="2">
    <source>
        <dbReference type="ARBA" id="ARBA00022723"/>
    </source>
</evidence>
<evidence type="ECO:0000313" key="10">
    <source>
        <dbReference type="Proteomes" id="UP000283530"/>
    </source>
</evidence>
<dbReference type="InterPro" id="IPR031052">
    <property type="entry name" value="FHY3/FAR1"/>
</dbReference>
<evidence type="ECO:0000256" key="5">
    <source>
        <dbReference type="PROSITE-ProRule" id="PRU00325"/>
    </source>
</evidence>
<reference evidence="9 10" key="1">
    <citation type="journal article" date="2019" name="Nat. Plants">
        <title>Stout camphor tree genome fills gaps in understanding of flowering plant genome evolution.</title>
        <authorList>
            <person name="Chaw S.M."/>
            <person name="Liu Y.C."/>
            <person name="Wu Y.W."/>
            <person name="Wang H.Y."/>
            <person name="Lin C.I."/>
            <person name="Wu C.S."/>
            <person name="Ke H.M."/>
            <person name="Chang L.Y."/>
            <person name="Hsu C.Y."/>
            <person name="Yang H.T."/>
            <person name="Sudianto E."/>
            <person name="Hsu M.H."/>
            <person name="Wu K.P."/>
            <person name="Wang L.N."/>
            <person name="Leebens-Mack J.H."/>
            <person name="Tsai I.J."/>
        </authorList>
    </citation>
    <scope>NUCLEOTIDE SEQUENCE [LARGE SCALE GENOMIC DNA]</scope>
    <source>
        <strain evidence="10">cv. Chaw 1501</strain>
        <tissue evidence="9">Young leaves</tissue>
    </source>
</reference>
<gene>
    <name evidence="9" type="ORF">CKAN_01104500</name>
</gene>
<dbReference type="InterPro" id="IPR018289">
    <property type="entry name" value="MULE_transposase_dom"/>
</dbReference>
<keyword evidence="10" id="KW-1185">Reference proteome</keyword>
<evidence type="ECO:0000256" key="7">
    <source>
        <dbReference type="SAM" id="MobiDB-lite"/>
    </source>
</evidence>
<evidence type="ECO:0000313" key="9">
    <source>
        <dbReference type="EMBL" id="RWR82329.1"/>
    </source>
</evidence>
<keyword evidence="4 6" id="KW-0862">Zinc</keyword>
<protein>
    <recommendedName>
        <fullName evidence="6">Protein FAR1-RELATED SEQUENCE</fullName>
    </recommendedName>
</protein>
<dbReference type="Proteomes" id="UP000283530">
    <property type="component" value="Unassembled WGS sequence"/>
</dbReference>
<dbReference type="InterPro" id="IPR004330">
    <property type="entry name" value="FAR1_DNA_bnd_dom"/>
</dbReference>
<comment type="caution">
    <text evidence="9">The sequence shown here is derived from an EMBL/GenBank/DDBJ whole genome shotgun (WGS) entry which is preliminary data.</text>
</comment>
<evidence type="ECO:0000256" key="6">
    <source>
        <dbReference type="RuleBase" id="RU367018"/>
    </source>
</evidence>
<keyword evidence="3 5" id="KW-0863">Zinc-finger</keyword>
<comment type="function">
    <text evidence="6">Putative transcription activator involved in regulating light control of development.</text>
</comment>
<keyword evidence="2 6" id="KW-0479">Metal-binding</keyword>
<dbReference type="InterPro" id="IPR007527">
    <property type="entry name" value="Znf_SWIM"/>
</dbReference>
<evidence type="ECO:0000256" key="1">
    <source>
        <dbReference type="ARBA" id="ARBA00005889"/>
    </source>
</evidence>
<dbReference type="PROSITE" id="PS50966">
    <property type="entry name" value="ZF_SWIM"/>
    <property type="match status" value="1"/>
</dbReference>
<feature type="region of interest" description="Disordered" evidence="7">
    <location>
        <begin position="1"/>
        <end position="25"/>
    </location>
</feature>
<evidence type="ECO:0000259" key="8">
    <source>
        <dbReference type="PROSITE" id="PS50966"/>
    </source>
</evidence>
<dbReference type="STRING" id="337451.A0A3S4NVY7"/>
<dbReference type="GO" id="GO:0006355">
    <property type="term" value="P:regulation of DNA-templated transcription"/>
    <property type="evidence" value="ECO:0007669"/>
    <property type="project" value="UniProtKB-UniRule"/>
</dbReference>
<keyword evidence="6" id="KW-0539">Nucleus</keyword>
<comment type="similarity">
    <text evidence="1 6">Belongs to the FHY3/FAR1 family.</text>
</comment>
<name>A0A3S4NVY7_9MAGN</name>
<feature type="domain" description="SWIM-type" evidence="8">
    <location>
        <begin position="545"/>
        <end position="581"/>
    </location>
</feature>
<evidence type="ECO:0000256" key="4">
    <source>
        <dbReference type="ARBA" id="ARBA00022833"/>
    </source>
</evidence>
<dbReference type="EMBL" id="QPKB01000004">
    <property type="protein sequence ID" value="RWR82329.1"/>
    <property type="molecule type" value="Genomic_DNA"/>
</dbReference>
<comment type="subcellular location">
    <subcellularLocation>
        <location evidence="6">Nucleus</location>
    </subcellularLocation>
</comment>
<dbReference type="Pfam" id="PF10551">
    <property type="entry name" value="MULE"/>
    <property type="match status" value="1"/>
</dbReference>
<proteinExistence type="inferred from homology"/>
<organism evidence="9 10">
    <name type="scientific">Cinnamomum micranthum f. kanehirae</name>
    <dbReference type="NCBI Taxonomy" id="337451"/>
    <lineage>
        <taxon>Eukaryota</taxon>
        <taxon>Viridiplantae</taxon>
        <taxon>Streptophyta</taxon>
        <taxon>Embryophyta</taxon>
        <taxon>Tracheophyta</taxon>
        <taxon>Spermatophyta</taxon>
        <taxon>Magnoliopsida</taxon>
        <taxon>Magnoliidae</taxon>
        <taxon>Laurales</taxon>
        <taxon>Lauraceae</taxon>
        <taxon>Cinnamomum</taxon>
    </lineage>
</organism>
<dbReference type="InterPro" id="IPR006564">
    <property type="entry name" value="Znf_PMZ"/>
</dbReference>
<evidence type="ECO:0000256" key="3">
    <source>
        <dbReference type="ARBA" id="ARBA00022771"/>
    </source>
</evidence>
<sequence length="862" mass="98322">MESRDLSPSGRPCERMEVASDDLTKSSVLIDDKGKDDGALDPVVGMEFQTEDDAYDFYNKYARKAGFSIRKDTKNRDRKTGVIKSRRFVCSREGYRRPDKRDVNVKHHRDETRTGCEAYMSITLQVNGTYIITDFGLDHNHPLANPMEVHLLRSQRKFALTPAAVADGCDSSRTVLKGASKSSSRQAGAEENVGHLHIDCNNSLSSKRMKEMVKFDAGYLLEYFKQKQQEDLSFFSSIQLDDEDRITNVFWADARMLMDYECFGDVVCFDTTYKVHEYGRPFAPFIGVNHQKQAIIFGVAFLYDETVESYKWLFKTFCDAMSGRKPKTIFTDQSRVMANAIEVEMPETVHRICAWHIFQNALKHLSHVFSASQSFSDDFGKCVYDYEEEDEFLQAWDNMLRKYRLVDNMWLQQLFIEREKWALVYGKDTFCADIINTQRGETLNKEFKKYLHPTHNMLHFLENFQRLVDERRYAELKANFKMTQSLPKVILPVDILTHASSVYTPKIFEMFQTEYVSSLNHIVKGCSEVGSVKNYEVADGKGRCYSVTSNLTDEAIACSCRMYEFLGVLCGHTLRVIGNTVRFIPTKYILKRWTREATTFSLKSSSAACVSEDDHKKIFSRRYRDLLSNFVKIAARAAENEEAYKCVANLSNKMWQDIGEILREGAASKEPSKDDENLGDEARGQDKSTVDNVQSEEVNKNKGKEGTGSGGRKTKGCLGKGSQKKRPKKVPPPTPSTIPSNTCPTPVQYPVPISPPSLFLQGSYGSELNPLTFNYQYHAQNQHQMDPCMYQPPLEMHHRSHSVMYRPLDLNHTQLRQGNLSHNFSRESICSTSYLSQESSAFGMSQQIMSGSGSQRKSSKEG</sequence>
<dbReference type="Pfam" id="PF04434">
    <property type="entry name" value="SWIM"/>
    <property type="match status" value="1"/>
</dbReference>
<dbReference type="GO" id="GO:0008270">
    <property type="term" value="F:zinc ion binding"/>
    <property type="evidence" value="ECO:0007669"/>
    <property type="project" value="UniProtKB-UniRule"/>
</dbReference>